<dbReference type="PANTHER" id="PTHR47385">
    <property type="entry name" value="CALPONIN"/>
    <property type="match status" value="1"/>
</dbReference>
<dbReference type="GO" id="GO:0051015">
    <property type="term" value="F:actin filament binding"/>
    <property type="evidence" value="ECO:0007669"/>
    <property type="project" value="TreeGrafter"/>
</dbReference>
<reference evidence="2" key="1">
    <citation type="submission" date="2020-05" db="EMBL/GenBank/DDBJ databases">
        <title>Phylogenomic resolution of chytrid fungi.</title>
        <authorList>
            <person name="Stajich J.E."/>
            <person name="Amses K."/>
            <person name="Simmons R."/>
            <person name="Seto K."/>
            <person name="Myers J."/>
            <person name="Bonds A."/>
            <person name="Quandt C.A."/>
            <person name="Barry K."/>
            <person name="Liu P."/>
            <person name="Grigoriev I."/>
            <person name="Longcore J.E."/>
            <person name="James T.Y."/>
        </authorList>
    </citation>
    <scope>NUCLEOTIDE SEQUENCE</scope>
    <source>
        <strain evidence="2">JEL0513</strain>
    </source>
</reference>
<dbReference type="Pfam" id="PF00307">
    <property type="entry name" value="CH"/>
    <property type="match status" value="1"/>
</dbReference>
<accession>A0AAD5XF28</accession>
<organism evidence="2 3">
    <name type="scientific">Physocladia obscura</name>
    <dbReference type="NCBI Taxonomy" id="109957"/>
    <lineage>
        <taxon>Eukaryota</taxon>
        <taxon>Fungi</taxon>
        <taxon>Fungi incertae sedis</taxon>
        <taxon>Chytridiomycota</taxon>
        <taxon>Chytridiomycota incertae sedis</taxon>
        <taxon>Chytridiomycetes</taxon>
        <taxon>Chytridiales</taxon>
        <taxon>Chytriomycetaceae</taxon>
        <taxon>Physocladia</taxon>
    </lineage>
</organism>
<dbReference type="InterPro" id="IPR036872">
    <property type="entry name" value="CH_dom_sf"/>
</dbReference>
<dbReference type="InterPro" id="IPR001715">
    <property type="entry name" value="CH_dom"/>
</dbReference>
<dbReference type="Gene3D" id="1.10.418.10">
    <property type="entry name" value="Calponin-like domain"/>
    <property type="match status" value="1"/>
</dbReference>
<dbReference type="AlphaFoldDB" id="A0AAD5XF28"/>
<dbReference type="GO" id="GO:0007015">
    <property type="term" value="P:actin filament organization"/>
    <property type="evidence" value="ECO:0007669"/>
    <property type="project" value="TreeGrafter"/>
</dbReference>
<proteinExistence type="predicted"/>
<dbReference type="InterPro" id="IPR050606">
    <property type="entry name" value="Calponin-like"/>
</dbReference>
<dbReference type="SMART" id="SM00033">
    <property type="entry name" value="CH"/>
    <property type="match status" value="1"/>
</dbReference>
<name>A0AAD5XF28_9FUNG</name>
<gene>
    <name evidence="2" type="primary">CNN3_1</name>
    <name evidence="2" type="ORF">HK100_000678</name>
</gene>
<sequence>MKAAAKHDPSQEQAARAYISVITNTQLPSETSLYTLLKDGTVLCDLVNKILLNLVPPIAPSIHKVHQSPMPFKQMENISAFLDRVEKLGVPAHERFMTVDLYECKNMNQVVTCIFSLSRHAAAKGFEINGEKYVLGPAMVVVRNEDKKTVSEDQLREAKNTPSKFMSFSSTSVTSSIGYRQIGGARI</sequence>
<dbReference type="InterPro" id="IPR003096">
    <property type="entry name" value="SM22_calponin"/>
</dbReference>
<dbReference type="SUPFAM" id="SSF47576">
    <property type="entry name" value="Calponin-homology domain, CH-domain"/>
    <property type="match status" value="1"/>
</dbReference>
<evidence type="ECO:0000259" key="1">
    <source>
        <dbReference type="PROSITE" id="PS50021"/>
    </source>
</evidence>
<dbReference type="PRINTS" id="PR00888">
    <property type="entry name" value="SM22CALPONIN"/>
</dbReference>
<keyword evidence="3" id="KW-1185">Reference proteome</keyword>
<dbReference type="Proteomes" id="UP001211907">
    <property type="component" value="Unassembled WGS sequence"/>
</dbReference>
<dbReference type="EMBL" id="JADGJH010001138">
    <property type="protein sequence ID" value="KAJ3118085.1"/>
    <property type="molecule type" value="Genomic_DNA"/>
</dbReference>
<dbReference type="PROSITE" id="PS50021">
    <property type="entry name" value="CH"/>
    <property type="match status" value="1"/>
</dbReference>
<evidence type="ECO:0000313" key="2">
    <source>
        <dbReference type="EMBL" id="KAJ3118085.1"/>
    </source>
</evidence>
<dbReference type="GO" id="GO:0015629">
    <property type="term" value="C:actin cytoskeleton"/>
    <property type="evidence" value="ECO:0007669"/>
    <property type="project" value="TreeGrafter"/>
</dbReference>
<dbReference type="PANTHER" id="PTHR47385:SF14">
    <property type="entry name" value="TRANSGELIN"/>
    <property type="match status" value="1"/>
</dbReference>
<feature type="domain" description="Calponin-homology (CH)" evidence="1">
    <location>
        <begin position="9"/>
        <end position="122"/>
    </location>
</feature>
<comment type="caution">
    <text evidence="2">The sequence shown here is derived from an EMBL/GenBank/DDBJ whole genome shotgun (WGS) entry which is preliminary data.</text>
</comment>
<protein>
    <submittedName>
        <fullName evidence="2">Calponin-3</fullName>
    </submittedName>
</protein>
<evidence type="ECO:0000313" key="3">
    <source>
        <dbReference type="Proteomes" id="UP001211907"/>
    </source>
</evidence>